<dbReference type="Proteomes" id="UP001155280">
    <property type="component" value="Unassembled WGS sequence"/>
</dbReference>
<keyword evidence="2" id="KW-0472">Membrane</keyword>
<sequence>MKNHWLWMVIGCGLPLLLIFFAPSIGIGGGTWLFAFILLMFAIHLMMPMQHGTHTHGLSDKNLDKNDKKYDQEGNITKTKTR</sequence>
<keyword evidence="2" id="KW-0812">Transmembrane</keyword>
<evidence type="ECO:0000256" key="1">
    <source>
        <dbReference type="SAM" id="MobiDB-lite"/>
    </source>
</evidence>
<keyword evidence="4" id="KW-1185">Reference proteome</keyword>
<dbReference type="RefSeq" id="WP_241552007.1">
    <property type="nucleotide sequence ID" value="NZ_JANCNS010000002.1"/>
</dbReference>
<evidence type="ECO:0000313" key="3">
    <source>
        <dbReference type="EMBL" id="MCP9200209.1"/>
    </source>
</evidence>
<evidence type="ECO:0000256" key="2">
    <source>
        <dbReference type="SAM" id="Phobius"/>
    </source>
</evidence>
<feature type="compositionally biased region" description="Basic and acidic residues" evidence="1">
    <location>
        <begin position="57"/>
        <end position="72"/>
    </location>
</feature>
<dbReference type="AlphaFoldDB" id="A0A9X2KXQ2"/>
<name>A0A9X2KXQ2_9FLAO</name>
<keyword evidence="2" id="KW-1133">Transmembrane helix</keyword>
<protein>
    <recommendedName>
        <fullName evidence="5">DUF2933 domain-containing protein</fullName>
    </recommendedName>
</protein>
<comment type="caution">
    <text evidence="3">The sequence shown here is derived from an EMBL/GenBank/DDBJ whole genome shotgun (WGS) entry which is preliminary data.</text>
</comment>
<accession>A0A9X2KXQ2</accession>
<dbReference type="EMBL" id="JANCNS010000002">
    <property type="protein sequence ID" value="MCP9200209.1"/>
    <property type="molecule type" value="Genomic_DNA"/>
</dbReference>
<feature type="transmembrane region" description="Helical" evidence="2">
    <location>
        <begin position="29"/>
        <end position="47"/>
    </location>
</feature>
<reference evidence="3" key="1">
    <citation type="submission" date="2022-07" db="EMBL/GenBank/DDBJ databases">
        <title>Gramela sediminis sp. nov., isolated from deep-sea sediment of the Indian Ocean.</title>
        <authorList>
            <person name="Shi H."/>
        </authorList>
    </citation>
    <scope>NUCLEOTIDE SEQUENCE</scope>
    <source>
        <strain evidence="3">GC03-9</strain>
    </source>
</reference>
<gene>
    <name evidence="3" type="ORF">MKO06_09835</name>
</gene>
<organism evidence="3 4">
    <name type="scientific">Christiangramia oceanisediminis</name>
    <dbReference type="NCBI Taxonomy" id="2920386"/>
    <lineage>
        <taxon>Bacteria</taxon>
        <taxon>Pseudomonadati</taxon>
        <taxon>Bacteroidota</taxon>
        <taxon>Flavobacteriia</taxon>
        <taxon>Flavobacteriales</taxon>
        <taxon>Flavobacteriaceae</taxon>
        <taxon>Christiangramia</taxon>
    </lineage>
</organism>
<feature type="region of interest" description="Disordered" evidence="1">
    <location>
        <begin position="53"/>
        <end position="82"/>
    </location>
</feature>
<evidence type="ECO:0008006" key="5">
    <source>
        <dbReference type="Google" id="ProtNLM"/>
    </source>
</evidence>
<proteinExistence type="predicted"/>
<feature type="transmembrane region" description="Helical" evidence="2">
    <location>
        <begin position="5"/>
        <end position="23"/>
    </location>
</feature>
<evidence type="ECO:0000313" key="4">
    <source>
        <dbReference type="Proteomes" id="UP001155280"/>
    </source>
</evidence>